<dbReference type="AlphaFoldDB" id="A0A8E2AU68"/>
<evidence type="ECO:0000256" key="1">
    <source>
        <dbReference type="SAM" id="Coils"/>
    </source>
</evidence>
<protein>
    <recommendedName>
        <fullName evidence="3">DUF6697 domain-containing protein</fullName>
    </recommendedName>
</protein>
<evidence type="ECO:0000256" key="2">
    <source>
        <dbReference type="SAM" id="MobiDB-lite"/>
    </source>
</evidence>
<feature type="compositionally biased region" description="Polar residues" evidence="2">
    <location>
        <begin position="320"/>
        <end position="331"/>
    </location>
</feature>
<organism evidence="4 5">
    <name type="scientific">Obba rivulosa</name>
    <dbReference type="NCBI Taxonomy" id="1052685"/>
    <lineage>
        <taxon>Eukaryota</taxon>
        <taxon>Fungi</taxon>
        <taxon>Dikarya</taxon>
        <taxon>Basidiomycota</taxon>
        <taxon>Agaricomycotina</taxon>
        <taxon>Agaricomycetes</taxon>
        <taxon>Polyporales</taxon>
        <taxon>Gelatoporiaceae</taxon>
        <taxon>Obba</taxon>
    </lineage>
</organism>
<feature type="domain" description="DUF6697" evidence="3">
    <location>
        <begin position="164"/>
        <end position="315"/>
    </location>
</feature>
<keyword evidence="5" id="KW-1185">Reference proteome</keyword>
<dbReference type="OrthoDB" id="3214033at2759"/>
<sequence>IPIDCLPTKELVEFWSHKYSEVKRELEQLEGQLYALPLARPNALEERLEDVAAAFQQESRWRQEGEAKIRGFMTHLAKNDQLNERLLTLEKVNQDLRRRLSIFENERSLLWKQITMFWDQAVALAVEAHRQRNSAVTDLFGPAKDIAPRFMDTPLSFSSSPSVMNCLPEGSVSRCELRSPSWYFLPSPPRSLPLRVSKPGQNGYWFYPIFKVSGHSEFQLIVETKPNSWRYMGTDVTVPLTGYEMKLSEWAMLDDKTRDTHCERVLSDLAASTHGPILAMSQDIRSWYNTGELTVPCYGLQCISFNVVVYNMLHEPVKGSQRSGEGSSMPSGASAVARVESETHPRPAGQTECIPDFNGCSTS</sequence>
<evidence type="ECO:0000313" key="5">
    <source>
        <dbReference type="Proteomes" id="UP000250043"/>
    </source>
</evidence>
<dbReference type="Pfam" id="PF20411">
    <property type="entry name" value="DUF6697"/>
    <property type="match status" value="1"/>
</dbReference>
<feature type="non-terminal residue" evidence="4">
    <location>
        <position position="1"/>
    </location>
</feature>
<gene>
    <name evidence="4" type="ORF">OBBRIDRAFT_876835</name>
</gene>
<keyword evidence="1" id="KW-0175">Coiled coil</keyword>
<feature type="region of interest" description="Disordered" evidence="2">
    <location>
        <begin position="319"/>
        <end position="363"/>
    </location>
</feature>
<accession>A0A8E2AU68</accession>
<name>A0A8E2AU68_9APHY</name>
<reference evidence="4 5" key="1">
    <citation type="submission" date="2016-07" db="EMBL/GenBank/DDBJ databases">
        <title>Draft genome of the white-rot fungus Obba rivulosa 3A-2.</title>
        <authorList>
            <consortium name="DOE Joint Genome Institute"/>
            <person name="Miettinen O."/>
            <person name="Riley R."/>
            <person name="Acob R."/>
            <person name="Barry K."/>
            <person name="Cullen D."/>
            <person name="De Vries R."/>
            <person name="Hainaut M."/>
            <person name="Hatakka A."/>
            <person name="Henrissat B."/>
            <person name="Hilden K."/>
            <person name="Kuo R."/>
            <person name="Labutti K."/>
            <person name="Lipzen A."/>
            <person name="Makela M.R."/>
            <person name="Sandor L."/>
            <person name="Spatafora J.W."/>
            <person name="Grigoriev I.V."/>
            <person name="Hibbett D.S."/>
        </authorList>
    </citation>
    <scope>NUCLEOTIDE SEQUENCE [LARGE SCALE GENOMIC DNA]</scope>
    <source>
        <strain evidence="4 5">3A-2</strain>
    </source>
</reference>
<evidence type="ECO:0000259" key="3">
    <source>
        <dbReference type="Pfam" id="PF20411"/>
    </source>
</evidence>
<dbReference type="EMBL" id="KV722400">
    <property type="protein sequence ID" value="OCH90666.1"/>
    <property type="molecule type" value="Genomic_DNA"/>
</dbReference>
<feature type="coiled-coil region" evidence="1">
    <location>
        <begin position="79"/>
        <end position="106"/>
    </location>
</feature>
<proteinExistence type="predicted"/>
<dbReference type="Proteomes" id="UP000250043">
    <property type="component" value="Unassembled WGS sequence"/>
</dbReference>
<dbReference type="InterPro" id="IPR046520">
    <property type="entry name" value="DUF6697"/>
</dbReference>
<evidence type="ECO:0000313" key="4">
    <source>
        <dbReference type="EMBL" id="OCH90666.1"/>
    </source>
</evidence>